<keyword evidence="1" id="KW-0732">Signal</keyword>
<evidence type="ECO:0000313" key="3">
    <source>
        <dbReference type="Proteomes" id="UP000216033"/>
    </source>
</evidence>
<comment type="caution">
    <text evidence="2">The sequence shown here is derived from an EMBL/GenBank/DDBJ whole genome shotgun (WGS) entry which is preliminary data.</text>
</comment>
<dbReference type="OrthoDB" id="10001815at2"/>
<accession>A0A270BBE6</accession>
<evidence type="ECO:0000256" key="1">
    <source>
        <dbReference type="SAM" id="SignalP"/>
    </source>
</evidence>
<name>A0A270BBE6_9PROT</name>
<keyword evidence="3" id="KW-1185">Reference proteome</keyword>
<evidence type="ECO:0008006" key="4">
    <source>
        <dbReference type="Google" id="ProtNLM"/>
    </source>
</evidence>
<organism evidence="2 3">
    <name type="scientific">Acetobacter syzygii</name>
    <dbReference type="NCBI Taxonomy" id="146476"/>
    <lineage>
        <taxon>Bacteria</taxon>
        <taxon>Pseudomonadati</taxon>
        <taxon>Pseudomonadota</taxon>
        <taxon>Alphaproteobacteria</taxon>
        <taxon>Acetobacterales</taxon>
        <taxon>Acetobacteraceae</taxon>
        <taxon>Acetobacter</taxon>
    </lineage>
</organism>
<feature type="signal peptide" evidence="1">
    <location>
        <begin position="1"/>
        <end position="28"/>
    </location>
</feature>
<proteinExistence type="predicted"/>
<feature type="chain" id="PRO_5012515369" description="Chitin-binding type-2 domain-containing protein" evidence="1">
    <location>
        <begin position="29"/>
        <end position="225"/>
    </location>
</feature>
<dbReference type="RefSeq" id="WP_095351774.1">
    <property type="nucleotide sequence ID" value="NZ_NDFO01000014.1"/>
</dbReference>
<gene>
    <name evidence="2" type="ORF">B9K05_11270</name>
</gene>
<sequence length="225" mass="23475">MKQAGKVKIGLLAVLLAGAVLSFHSAHAQHGGGHFGGGPGGGGHFGGPGPGPGFGGGWHGGGPGGWGGGGWRGGGPWGWGGNWGWGGGWGGYYGGGWPYSYYYGGYPGYGAWNPYWGNPYWAGWGWGWSMPYVYGRTAYTESYGGSYPQYDQPQPPAPPPNAVPQVGGQVYAPASYYASPDYGQYPPTANTMPPPSNMAGSDGTAMFNCKDGYFYNNLTQNCDKR</sequence>
<dbReference type="EMBL" id="NDFP01000013">
    <property type="protein sequence ID" value="PAL21991.1"/>
    <property type="molecule type" value="Genomic_DNA"/>
</dbReference>
<evidence type="ECO:0000313" key="2">
    <source>
        <dbReference type="EMBL" id="PAL21991.1"/>
    </source>
</evidence>
<reference evidence="2 3" key="1">
    <citation type="submission" date="2017-04" db="EMBL/GenBank/DDBJ databases">
        <title>Kefir bacterial isolates.</title>
        <authorList>
            <person name="Kim Y."/>
            <person name="Blasche S."/>
            <person name="Patil K.R."/>
        </authorList>
    </citation>
    <scope>NUCLEOTIDE SEQUENCE [LARGE SCALE GENOMIC DNA]</scope>
    <source>
        <strain evidence="2 3">KR-2</strain>
    </source>
</reference>
<protein>
    <recommendedName>
        <fullName evidence="4">Chitin-binding type-2 domain-containing protein</fullName>
    </recommendedName>
</protein>
<dbReference type="AlphaFoldDB" id="A0A270BBE6"/>
<dbReference type="Proteomes" id="UP000216033">
    <property type="component" value="Unassembled WGS sequence"/>
</dbReference>